<feature type="transmembrane region" description="Helical" evidence="7">
    <location>
        <begin position="760"/>
        <end position="780"/>
    </location>
</feature>
<feature type="transmembrane region" description="Helical" evidence="7">
    <location>
        <begin position="676"/>
        <end position="696"/>
    </location>
</feature>
<keyword evidence="2 7" id="KW-0812">Transmembrane</keyword>
<feature type="transmembrane region" description="Helical" evidence="7">
    <location>
        <begin position="612"/>
        <end position="631"/>
    </location>
</feature>
<keyword evidence="5" id="KW-1015">Disulfide bond</keyword>
<dbReference type="EMBL" id="JAHLQT010007332">
    <property type="protein sequence ID" value="KAG7174696.1"/>
    <property type="molecule type" value="Genomic_DNA"/>
</dbReference>
<evidence type="ECO:0000256" key="7">
    <source>
        <dbReference type="SAM" id="Phobius"/>
    </source>
</evidence>
<comment type="subcellular location">
    <subcellularLocation>
        <location evidence="1">Membrane</location>
        <topology evidence="1">Multi-pass membrane protein</topology>
    </subcellularLocation>
</comment>
<evidence type="ECO:0000259" key="9">
    <source>
        <dbReference type="PROSITE" id="PS50261"/>
    </source>
</evidence>
<evidence type="ECO:0000313" key="11">
    <source>
        <dbReference type="Proteomes" id="UP000747542"/>
    </source>
</evidence>
<evidence type="ECO:0000313" key="10">
    <source>
        <dbReference type="EMBL" id="KAG7174696.1"/>
    </source>
</evidence>
<evidence type="ECO:0000256" key="3">
    <source>
        <dbReference type="ARBA" id="ARBA00022989"/>
    </source>
</evidence>
<comment type="caution">
    <text evidence="10">The sequence shown here is derived from an EMBL/GenBank/DDBJ whole genome shotgun (WGS) entry which is preliminary data.</text>
</comment>
<organism evidence="10 11">
    <name type="scientific">Homarus americanus</name>
    <name type="common">American lobster</name>
    <dbReference type="NCBI Taxonomy" id="6706"/>
    <lineage>
        <taxon>Eukaryota</taxon>
        <taxon>Metazoa</taxon>
        <taxon>Ecdysozoa</taxon>
        <taxon>Arthropoda</taxon>
        <taxon>Crustacea</taxon>
        <taxon>Multicrustacea</taxon>
        <taxon>Malacostraca</taxon>
        <taxon>Eumalacostraca</taxon>
        <taxon>Eucarida</taxon>
        <taxon>Decapoda</taxon>
        <taxon>Pleocyemata</taxon>
        <taxon>Astacidea</taxon>
        <taxon>Nephropoidea</taxon>
        <taxon>Nephropidae</taxon>
        <taxon>Homarus</taxon>
    </lineage>
</organism>
<dbReference type="InterPro" id="IPR000203">
    <property type="entry name" value="GPS"/>
</dbReference>
<keyword evidence="3 7" id="KW-1133">Transmembrane helix</keyword>
<keyword evidence="10" id="KW-0675">Receptor</keyword>
<gene>
    <name evidence="10" type="primary">Adgrb3-L</name>
    <name evidence="10" type="ORF">Hamer_G022913</name>
</gene>
<dbReference type="GO" id="GO:0004930">
    <property type="term" value="F:G protein-coupled receptor activity"/>
    <property type="evidence" value="ECO:0007669"/>
    <property type="project" value="InterPro"/>
</dbReference>
<dbReference type="PANTHER" id="PTHR12011:SF347">
    <property type="entry name" value="FI21270P1-RELATED"/>
    <property type="match status" value="1"/>
</dbReference>
<dbReference type="PANTHER" id="PTHR12011">
    <property type="entry name" value="ADHESION G-PROTEIN COUPLED RECEPTOR"/>
    <property type="match status" value="1"/>
</dbReference>
<dbReference type="SUPFAM" id="SSF49899">
    <property type="entry name" value="Concanavalin A-like lectins/glucanases"/>
    <property type="match status" value="1"/>
</dbReference>
<feature type="region of interest" description="Disordered" evidence="6">
    <location>
        <begin position="871"/>
        <end position="902"/>
    </location>
</feature>
<dbReference type="SMART" id="SM00303">
    <property type="entry name" value="GPS"/>
    <property type="match status" value="1"/>
</dbReference>
<feature type="region of interest" description="Disordered" evidence="6">
    <location>
        <begin position="820"/>
        <end position="849"/>
    </location>
</feature>
<feature type="domain" description="GAIN-B" evidence="8">
    <location>
        <begin position="397"/>
        <end position="598"/>
    </location>
</feature>
<dbReference type="InterPro" id="IPR000832">
    <property type="entry name" value="GPCR_2_secretin-like"/>
</dbReference>
<name>A0A8J5N6R2_HOMAM</name>
<evidence type="ECO:0000256" key="2">
    <source>
        <dbReference type="ARBA" id="ARBA00022692"/>
    </source>
</evidence>
<dbReference type="InterPro" id="IPR013320">
    <property type="entry name" value="ConA-like_dom_sf"/>
</dbReference>
<evidence type="ECO:0000256" key="5">
    <source>
        <dbReference type="ARBA" id="ARBA00023157"/>
    </source>
</evidence>
<sequence length="902" mass="100549">MDVDYSIVANYHWGTINENMTEEVTDGGIILVPGPFGFGTGVYVDGGKEQCQVHGGYNEDLDSCSVNPANCLNGFTFTIWSRIVISDQDLKNMNDTDPGDLSYGTVASSGGDKEGHPGIRIYKYSVWLHALVSTGDLYWHTMIPWLTYNDTWTNIGIRWSHPTVDEEGIELFLNGEPVASASTPISVAAAKEPLSPSEMMIGCHRTADDPLYTEYITAAFDEVATWTRRINDSETLYFLGGYSAEFAGDNPEEFAEKLTGADMNDPETAATMYNGLSDMFNTEVATSNTEEVDPTSATPGTEASPTDTAPSSTAMPITKNMKLFIEAASTLFGESNVDKMKTLQMKKDNPGSAKMMGDLTRWIRNIMHQVIYENSTQQIEINKITKNKIVVATKRNVSEWAASNDPYITSPNYKAIGHPVGWNYPIDRAAVCIKMIDADKCGRRAVNVVILSSRTYHLMAPTKVNEARMPPSRYYVIDSRTITVDVTCDPVLNEFGGIDPTVPSCKPTPEAMKRFPVKFKLRHIITSAFKIRSLKFHQEDMDRQIEQRYCAWWNTELGDFGVWDTNGCFMLYTTETYTKCACTQLGTFSVVARKTEPKEVPPENMWLTILRYIGYCVSFLFLIMYIIIVLLSRHTCTAIGTLIHYFYQSAGAWIFTLGIASFSAITSGVIGGRLRVYIPISWGMPLISVGLTYLLFLLDLGEDPRCFISWENPAKYVFFSFQLLFVFVSLICAIVVLTNMSTPALRKDNLIDDYGSFCRGAAMVMLFFDLTWIFGFFCYVRLGFTGPDFYPIFQVLNSWTGLIIFSSDVARYAFGAPGDDDTTGLGSPHDQRSKTSSPSASGRSSPLTPPRWLVGLAPVLIPPTYNNTGRCINPPPHLYQRKKTPTSNSTKYDPMANTRKKS</sequence>
<accession>A0A8J5N6R2</accession>
<dbReference type="Pfam" id="PF01825">
    <property type="entry name" value="GPS"/>
    <property type="match status" value="1"/>
</dbReference>
<reference evidence="10" key="1">
    <citation type="journal article" date="2021" name="Sci. Adv.">
        <title>The American lobster genome reveals insights on longevity, neural, and immune adaptations.</title>
        <authorList>
            <person name="Polinski J.M."/>
            <person name="Zimin A.V."/>
            <person name="Clark K.F."/>
            <person name="Kohn A.B."/>
            <person name="Sadowski N."/>
            <person name="Timp W."/>
            <person name="Ptitsyn A."/>
            <person name="Khanna P."/>
            <person name="Romanova D.Y."/>
            <person name="Williams P."/>
            <person name="Greenwood S.J."/>
            <person name="Moroz L.L."/>
            <person name="Walt D.R."/>
            <person name="Bodnar A.G."/>
        </authorList>
    </citation>
    <scope>NUCLEOTIDE SEQUENCE</scope>
    <source>
        <strain evidence="10">GMGI-L3</strain>
    </source>
</reference>
<dbReference type="GO" id="GO:0005886">
    <property type="term" value="C:plasma membrane"/>
    <property type="evidence" value="ECO:0007669"/>
    <property type="project" value="TreeGrafter"/>
</dbReference>
<evidence type="ECO:0000259" key="8">
    <source>
        <dbReference type="PROSITE" id="PS50221"/>
    </source>
</evidence>
<feature type="transmembrane region" description="Helical" evidence="7">
    <location>
        <begin position="716"/>
        <end position="740"/>
    </location>
</feature>
<evidence type="ECO:0000256" key="4">
    <source>
        <dbReference type="ARBA" id="ARBA00023136"/>
    </source>
</evidence>
<dbReference type="GO" id="GO:0007166">
    <property type="term" value="P:cell surface receptor signaling pathway"/>
    <property type="evidence" value="ECO:0007669"/>
    <property type="project" value="InterPro"/>
</dbReference>
<protein>
    <submittedName>
        <fullName evidence="10">Adhesion G protein-coupled receptor B3-like</fullName>
    </submittedName>
</protein>
<proteinExistence type="predicted"/>
<feature type="compositionally biased region" description="Low complexity" evidence="6">
    <location>
        <begin position="834"/>
        <end position="845"/>
    </location>
</feature>
<dbReference type="AlphaFoldDB" id="A0A8J5N6R2"/>
<dbReference type="InterPro" id="IPR057244">
    <property type="entry name" value="GAIN_B"/>
</dbReference>
<feature type="transmembrane region" description="Helical" evidence="7">
    <location>
        <begin position="652"/>
        <end position="670"/>
    </location>
</feature>
<dbReference type="PROSITE" id="PS50221">
    <property type="entry name" value="GAIN_B"/>
    <property type="match status" value="1"/>
</dbReference>
<keyword evidence="11" id="KW-1185">Reference proteome</keyword>
<dbReference type="InterPro" id="IPR046338">
    <property type="entry name" value="GAIN_dom_sf"/>
</dbReference>
<dbReference type="Proteomes" id="UP000747542">
    <property type="component" value="Unassembled WGS sequence"/>
</dbReference>
<dbReference type="Gene3D" id="1.20.1070.10">
    <property type="entry name" value="Rhodopsin 7-helix transmembrane proteins"/>
    <property type="match status" value="1"/>
</dbReference>
<dbReference type="InterPro" id="IPR017981">
    <property type="entry name" value="GPCR_2-like_7TM"/>
</dbReference>
<dbReference type="PROSITE" id="PS50261">
    <property type="entry name" value="G_PROTEIN_RECEP_F2_4"/>
    <property type="match status" value="1"/>
</dbReference>
<dbReference type="Gene3D" id="2.60.220.50">
    <property type="match status" value="1"/>
</dbReference>
<evidence type="ECO:0000256" key="1">
    <source>
        <dbReference type="ARBA" id="ARBA00004141"/>
    </source>
</evidence>
<keyword evidence="4 7" id="KW-0472">Membrane</keyword>
<feature type="region of interest" description="Disordered" evidence="6">
    <location>
        <begin position="286"/>
        <end position="314"/>
    </location>
</feature>
<evidence type="ECO:0000256" key="6">
    <source>
        <dbReference type="SAM" id="MobiDB-lite"/>
    </source>
</evidence>
<dbReference type="Pfam" id="PF00002">
    <property type="entry name" value="7tm_2"/>
    <property type="match status" value="1"/>
</dbReference>
<feature type="domain" description="G-protein coupled receptors family 2 profile 2" evidence="9">
    <location>
        <begin position="615"/>
        <end position="812"/>
    </location>
</feature>